<dbReference type="InterPro" id="IPR050279">
    <property type="entry name" value="Plant_def-hormone_signal"/>
</dbReference>
<dbReference type="SUPFAM" id="SSF55961">
    <property type="entry name" value="Bet v1-like"/>
    <property type="match status" value="2"/>
</dbReference>
<name>A0A3S3NAC2_9MAGN</name>
<dbReference type="PANTHER" id="PTHR31213">
    <property type="entry name" value="OS08G0374000 PROTEIN-RELATED"/>
    <property type="match status" value="1"/>
</dbReference>
<dbReference type="SMART" id="SM01037">
    <property type="entry name" value="Bet_v_1"/>
    <property type="match status" value="1"/>
</dbReference>
<organism evidence="3 4">
    <name type="scientific">Cinnamomum micranthum f. kanehirae</name>
    <dbReference type="NCBI Taxonomy" id="337451"/>
    <lineage>
        <taxon>Eukaryota</taxon>
        <taxon>Viridiplantae</taxon>
        <taxon>Streptophyta</taxon>
        <taxon>Embryophyta</taxon>
        <taxon>Tracheophyta</taxon>
        <taxon>Spermatophyta</taxon>
        <taxon>Magnoliopsida</taxon>
        <taxon>Magnoliidae</taxon>
        <taxon>Laurales</taxon>
        <taxon>Lauraceae</taxon>
        <taxon>Cinnamomum</taxon>
    </lineage>
</organism>
<protein>
    <submittedName>
        <fullName evidence="3">MLP-like protein 34</fullName>
    </submittedName>
</protein>
<dbReference type="InterPro" id="IPR000916">
    <property type="entry name" value="Bet_v_I/MLP"/>
</dbReference>
<dbReference type="FunFam" id="3.30.530.20:FF:000007">
    <property type="entry name" value="Major pollen allergen Bet v 1-A"/>
    <property type="match status" value="2"/>
</dbReference>
<evidence type="ECO:0000256" key="1">
    <source>
        <dbReference type="ARBA" id="ARBA00009744"/>
    </source>
</evidence>
<dbReference type="Gene3D" id="3.30.530.20">
    <property type="match status" value="2"/>
</dbReference>
<evidence type="ECO:0000313" key="3">
    <source>
        <dbReference type="EMBL" id="RWR88258.1"/>
    </source>
</evidence>
<feature type="domain" description="Bet v I/Major latex protein" evidence="2">
    <location>
        <begin position="148"/>
        <end position="311"/>
    </location>
</feature>
<gene>
    <name evidence="3" type="ORF">CKAN_01725400</name>
</gene>
<dbReference type="GO" id="GO:0010427">
    <property type="term" value="F:abscisic acid binding"/>
    <property type="evidence" value="ECO:0007669"/>
    <property type="project" value="InterPro"/>
</dbReference>
<dbReference type="PRINTS" id="PR00634">
    <property type="entry name" value="BETALLERGEN"/>
</dbReference>
<dbReference type="EMBL" id="QPKB01000007">
    <property type="protein sequence ID" value="RWR88258.1"/>
    <property type="molecule type" value="Genomic_DNA"/>
</dbReference>
<reference evidence="3 4" key="1">
    <citation type="journal article" date="2019" name="Nat. Plants">
        <title>Stout camphor tree genome fills gaps in understanding of flowering plant genome evolution.</title>
        <authorList>
            <person name="Chaw S.M."/>
            <person name="Liu Y.C."/>
            <person name="Wu Y.W."/>
            <person name="Wang H.Y."/>
            <person name="Lin C.I."/>
            <person name="Wu C.S."/>
            <person name="Ke H.M."/>
            <person name="Chang L.Y."/>
            <person name="Hsu C.Y."/>
            <person name="Yang H.T."/>
            <person name="Sudianto E."/>
            <person name="Hsu M.H."/>
            <person name="Wu K.P."/>
            <person name="Wang L.N."/>
            <person name="Leebens-Mack J.H."/>
            <person name="Tsai I.J."/>
        </authorList>
    </citation>
    <scope>NUCLEOTIDE SEQUENCE [LARGE SCALE GENOMIC DNA]</scope>
    <source>
        <strain evidence="4">cv. Chaw 1501</strain>
        <tissue evidence="3">Young leaves</tissue>
    </source>
</reference>
<evidence type="ECO:0000259" key="2">
    <source>
        <dbReference type="SMART" id="SM01037"/>
    </source>
</evidence>
<dbReference type="GO" id="GO:0005634">
    <property type="term" value="C:nucleus"/>
    <property type="evidence" value="ECO:0007669"/>
    <property type="project" value="TreeGrafter"/>
</dbReference>
<comment type="caution">
    <text evidence="3">The sequence shown here is derived from an EMBL/GenBank/DDBJ whole genome shotgun (WGS) entry which is preliminary data.</text>
</comment>
<dbReference type="InterPro" id="IPR023393">
    <property type="entry name" value="START-like_dom_sf"/>
</dbReference>
<keyword evidence="4" id="KW-1185">Reference proteome</keyword>
<evidence type="ECO:0000313" key="4">
    <source>
        <dbReference type="Proteomes" id="UP000283530"/>
    </source>
</evidence>
<dbReference type="GO" id="GO:0038023">
    <property type="term" value="F:signaling receptor activity"/>
    <property type="evidence" value="ECO:0007669"/>
    <property type="project" value="InterPro"/>
</dbReference>
<dbReference type="InterPro" id="IPR024949">
    <property type="entry name" value="Bet_v_I_allergen"/>
</dbReference>
<dbReference type="GO" id="GO:0006952">
    <property type="term" value="P:defense response"/>
    <property type="evidence" value="ECO:0007669"/>
    <property type="project" value="InterPro"/>
</dbReference>
<proteinExistence type="inferred from homology"/>
<dbReference type="AlphaFoldDB" id="A0A3S3NAC2"/>
<sequence>MVASAVSNEILSPVAPSRLWKAVVKDSHNLMPKLMPDIISSIVVLEGNGGVGTIRQSNFTSAIKDFSYWKDRVEAIDDEKRVFRYSVIEGGLIGKKVKSTLFELKFEDGADGGSVCKFKGEYETIEDSLPTEAETTEMMGSMVGMFKAIEGYLIANPDVAVSNEILSPVAPSRLWKAIAKDSRNLMPKLMPDIISSIVVLEGNGGVGTIRQSNFTSAVKDFSYWKDRVEAIDDEKRVFKYSVIEGGLIGKKVKSTLFELMFEDGADGGSVCKFKGEYEAIEDSLPTEDESKEMMGSMVGMFKAIEGYLIANPEARISYVKHKNSL</sequence>
<accession>A0A3S3NAC2</accession>
<dbReference type="Pfam" id="PF00407">
    <property type="entry name" value="Bet_v_1"/>
    <property type="match status" value="2"/>
</dbReference>
<dbReference type="GO" id="GO:0005737">
    <property type="term" value="C:cytoplasm"/>
    <property type="evidence" value="ECO:0007669"/>
    <property type="project" value="TreeGrafter"/>
</dbReference>
<dbReference type="PANTHER" id="PTHR31213:SF201">
    <property type="entry name" value="OS03G0300400 PROTEIN"/>
    <property type="match status" value="1"/>
</dbReference>
<dbReference type="CDD" id="cd07816">
    <property type="entry name" value="Bet_v1-like"/>
    <property type="match status" value="2"/>
</dbReference>
<dbReference type="Proteomes" id="UP000283530">
    <property type="component" value="Unassembled WGS sequence"/>
</dbReference>
<dbReference type="GO" id="GO:0009738">
    <property type="term" value="P:abscisic acid-activated signaling pathway"/>
    <property type="evidence" value="ECO:0007669"/>
    <property type="project" value="InterPro"/>
</dbReference>
<dbReference type="GO" id="GO:0004864">
    <property type="term" value="F:protein phosphatase inhibitor activity"/>
    <property type="evidence" value="ECO:0007669"/>
    <property type="project" value="InterPro"/>
</dbReference>
<dbReference type="OrthoDB" id="1858506at2759"/>
<comment type="similarity">
    <text evidence="1">Belongs to the BetVI family.</text>
</comment>